<reference evidence="1" key="2">
    <citation type="submission" date="2025-09" db="UniProtKB">
        <authorList>
            <consortium name="Ensembl"/>
        </authorList>
    </citation>
    <scope>IDENTIFICATION</scope>
</reference>
<dbReference type="GeneTree" id="ENSGT00940000180460"/>
<protein>
    <recommendedName>
        <fullName evidence="3">G domain-containing protein</fullName>
    </recommendedName>
</protein>
<dbReference type="Ensembl" id="ENSSDUT00000018354.1">
    <property type="protein sequence ID" value="ENSSDUP00000018026.1"/>
    <property type="gene ID" value="ENSSDUG00000013140.1"/>
</dbReference>
<keyword evidence="2" id="KW-1185">Reference proteome</keyword>
<dbReference type="Proteomes" id="UP000261420">
    <property type="component" value="Unplaced"/>
</dbReference>
<accession>A0A3B4UH63</accession>
<evidence type="ECO:0008006" key="3">
    <source>
        <dbReference type="Google" id="ProtNLM"/>
    </source>
</evidence>
<sequence length="195" mass="22646">MRKFFLGFIELSDTFPTNHICGVTNGGKTTLTNCCVVHQDDFFNTITNTLDTEIVPKSDHKEKETHICHVEGFLSSTYGPLIEVLNQHYLISIPYKDCKKRTCWRWYFSDGNLATLVCIYSKLRKEGCCFRSITLNSHTDKLQTCWPTNVDLLPNGEVFKDLALRSLIFTYHPLHHGRSFLFCWFQRENTKPKVL</sequence>
<proteinExistence type="predicted"/>
<reference evidence="1" key="1">
    <citation type="submission" date="2025-08" db="UniProtKB">
        <authorList>
            <consortium name="Ensembl"/>
        </authorList>
    </citation>
    <scope>IDENTIFICATION</scope>
</reference>
<organism evidence="1 2">
    <name type="scientific">Seriola dumerili</name>
    <name type="common">Greater amberjack</name>
    <name type="synonym">Caranx dumerili</name>
    <dbReference type="NCBI Taxonomy" id="41447"/>
    <lineage>
        <taxon>Eukaryota</taxon>
        <taxon>Metazoa</taxon>
        <taxon>Chordata</taxon>
        <taxon>Craniata</taxon>
        <taxon>Vertebrata</taxon>
        <taxon>Euteleostomi</taxon>
        <taxon>Actinopterygii</taxon>
        <taxon>Neopterygii</taxon>
        <taxon>Teleostei</taxon>
        <taxon>Neoteleostei</taxon>
        <taxon>Acanthomorphata</taxon>
        <taxon>Carangaria</taxon>
        <taxon>Carangiformes</taxon>
        <taxon>Carangidae</taxon>
        <taxon>Seriola</taxon>
    </lineage>
</organism>
<evidence type="ECO:0000313" key="1">
    <source>
        <dbReference type="Ensembl" id="ENSSDUP00000018026.1"/>
    </source>
</evidence>
<evidence type="ECO:0000313" key="2">
    <source>
        <dbReference type="Proteomes" id="UP000261420"/>
    </source>
</evidence>
<dbReference type="AlphaFoldDB" id="A0A3B4UH63"/>
<name>A0A3B4UH63_SERDU</name>
<dbReference type="STRING" id="41447.ENSSDUP00000018026"/>